<keyword evidence="1" id="KW-0472">Membrane</keyword>
<evidence type="ECO:0000256" key="1">
    <source>
        <dbReference type="SAM" id="Phobius"/>
    </source>
</evidence>
<dbReference type="HOGENOM" id="CLU_197548_0_0_3"/>
<dbReference type="AlphaFoldDB" id="Q7VAG3"/>
<protein>
    <recommendedName>
        <fullName evidence="4">Photosystem II reaction center protein PsbN</fullName>
    </recommendedName>
</protein>
<dbReference type="OrthoDB" id="542114at2"/>
<feature type="transmembrane region" description="Helical" evidence="1">
    <location>
        <begin position="12"/>
        <end position="30"/>
    </location>
</feature>
<keyword evidence="3" id="KW-1185">Reference proteome</keyword>
<accession>Q7VAG3</accession>
<dbReference type="PATRIC" id="fig|167539.5.peg.1576"/>
<gene>
    <name evidence="2" type="ordered locus">Pro_1500</name>
</gene>
<dbReference type="EMBL" id="AE017126">
    <property type="protein sequence ID" value="AAQ00544.1"/>
    <property type="molecule type" value="Genomic_DNA"/>
</dbReference>
<evidence type="ECO:0000313" key="3">
    <source>
        <dbReference type="Proteomes" id="UP000001420"/>
    </source>
</evidence>
<keyword evidence="1" id="KW-1133">Transmembrane helix</keyword>
<dbReference type="KEGG" id="pma:Pro_1500"/>
<proteinExistence type="predicted"/>
<evidence type="ECO:0000313" key="2">
    <source>
        <dbReference type="EMBL" id="AAQ00544.1"/>
    </source>
</evidence>
<reference evidence="2 3" key="1">
    <citation type="journal article" date="2003" name="Proc. Natl. Acad. Sci. U.S.A.">
        <title>Genome sequence of the cyanobacterium Prochlorococcus marinus SS120, a nearly minimal oxyphototrophic genome.</title>
        <authorList>
            <person name="Dufresne A."/>
            <person name="Salanoubat M."/>
            <person name="Partensky F."/>
            <person name="Artiguenave F."/>
            <person name="Axmann I.M."/>
            <person name="Barbe V."/>
            <person name="Duprat S."/>
            <person name="Galperin M.Y."/>
            <person name="Koonin E.V."/>
            <person name="Le Gall F."/>
            <person name="Makarova K.S."/>
            <person name="Ostrowski M."/>
            <person name="Oztas S."/>
            <person name="Robert C."/>
            <person name="Rogozin I.B."/>
            <person name="Scanlan D.J."/>
            <person name="Tandeau de Marsac N."/>
            <person name="Weissenbach J."/>
            <person name="Wincker P."/>
            <person name="Wolf Y.I."/>
            <person name="Hess W.R."/>
        </authorList>
    </citation>
    <scope>NUCLEOTIDE SEQUENCE [LARGE SCALE GENOMIC DNA]</scope>
    <source>
        <strain evidence="3">SARG / CCMP1375 / SS120</strain>
    </source>
</reference>
<keyword evidence="1" id="KW-0812">Transmembrane</keyword>
<dbReference type="EnsemblBacteria" id="AAQ00544">
    <property type="protein sequence ID" value="AAQ00544"/>
    <property type="gene ID" value="Pro_1500"/>
</dbReference>
<name>Q7VAG3_PROMA</name>
<sequence length="60" mass="6480">MGNSSLHLAPYLMTGAILFFLLGSVAYGMYSTFGAGSKLLIDSIDEHARMHELGIAHTHD</sequence>
<organism evidence="2 3">
    <name type="scientific">Prochlorococcus marinus (strain SARG / CCMP1375 / SS120)</name>
    <dbReference type="NCBI Taxonomy" id="167539"/>
    <lineage>
        <taxon>Bacteria</taxon>
        <taxon>Bacillati</taxon>
        <taxon>Cyanobacteriota</taxon>
        <taxon>Cyanophyceae</taxon>
        <taxon>Synechococcales</taxon>
        <taxon>Prochlorococcaceae</taxon>
        <taxon>Prochlorococcus</taxon>
    </lineage>
</organism>
<dbReference type="Proteomes" id="UP000001420">
    <property type="component" value="Chromosome"/>
</dbReference>
<evidence type="ECO:0008006" key="4">
    <source>
        <dbReference type="Google" id="ProtNLM"/>
    </source>
</evidence>